<dbReference type="HOGENOM" id="CLU_2073001_0_0_1"/>
<comment type="caution">
    <text evidence="2">The sequence shown here is derived from an EMBL/GenBank/DDBJ whole genome shotgun (WGS) entry which is preliminary data.</text>
</comment>
<feature type="domain" description="SPX" evidence="1">
    <location>
        <begin position="91"/>
        <end position="118"/>
    </location>
</feature>
<organism evidence="2 3">
    <name type="scientific">Colletotrichum sublineola</name>
    <name type="common">Sorghum anthracnose fungus</name>
    <dbReference type="NCBI Taxonomy" id="1173701"/>
    <lineage>
        <taxon>Eukaryota</taxon>
        <taxon>Fungi</taxon>
        <taxon>Dikarya</taxon>
        <taxon>Ascomycota</taxon>
        <taxon>Pezizomycotina</taxon>
        <taxon>Sordariomycetes</taxon>
        <taxon>Hypocreomycetidae</taxon>
        <taxon>Glomerellales</taxon>
        <taxon>Glomerellaceae</taxon>
        <taxon>Colletotrichum</taxon>
        <taxon>Colletotrichum graminicola species complex</taxon>
    </lineage>
</organism>
<sequence>MFVDQRLDNVVIPPDAASPHILIDLNQPSAGLGERGGSSTTNNNSTVAQTQSYELANYNHITARKTAKDHEDRLQQKRLWKRQWLEEQDDMKFSHSIQFNAVPDWSSHYIAYSNLKKL</sequence>
<evidence type="ECO:0000313" key="3">
    <source>
        <dbReference type="Proteomes" id="UP000027238"/>
    </source>
</evidence>
<protein>
    <submittedName>
        <fullName evidence="2">Putative inorganic phosphate transporter PHO87</fullName>
    </submittedName>
</protein>
<dbReference type="EMBL" id="JMSE01000882">
    <property type="protein sequence ID" value="KDN66869.1"/>
    <property type="molecule type" value="Genomic_DNA"/>
</dbReference>
<dbReference type="STRING" id="1173701.A0A066XGT6"/>
<proteinExistence type="predicted"/>
<keyword evidence="3" id="KW-1185">Reference proteome</keyword>
<evidence type="ECO:0000313" key="2">
    <source>
        <dbReference type="EMBL" id="KDN66869.1"/>
    </source>
</evidence>
<dbReference type="PROSITE" id="PS51382">
    <property type="entry name" value="SPX"/>
    <property type="match status" value="1"/>
</dbReference>
<reference evidence="3" key="1">
    <citation type="journal article" date="2014" name="Genome Announc.">
        <title>Draft genome sequence of Colletotrichum sublineola, a destructive pathogen of cultivated sorghum.</title>
        <authorList>
            <person name="Baroncelli R."/>
            <person name="Sanz-Martin J.M."/>
            <person name="Rech G.E."/>
            <person name="Sukno S.A."/>
            <person name="Thon M.R."/>
        </authorList>
    </citation>
    <scope>NUCLEOTIDE SEQUENCE [LARGE SCALE GENOMIC DNA]</scope>
    <source>
        <strain evidence="3">TX430BB</strain>
    </source>
</reference>
<dbReference type="Proteomes" id="UP000027238">
    <property type="component" value="Unassembled WGS sequence"/>
</dbReference>
<dbReference type="eggNOG" id="KOG0055">
    <property type="taxonomic scope" value="Eukaryota"/>
</dbReference>
<accession>A0A066XGT6</accession>
<dbReference type="OrthoDB" id="5423957at2759"/>
<dbReference type="InterPro" id="IPR004331">
    <property type="entry name" value="SPX_dom"/>
</dbReference>
<gene>
    <name evidence="2" type="ORF">CSUB01_03900</name>
</gene>
<name>A0A066XGT6_COLSU</name>
<evidence type="ECO:0000259" key="1">
    <source>
        <dbReference type="PROSITE" id="PS51382"/>
    </source>
</evidence>
<dbReference type="AlphaFoldDB" id="A0A066XGT6"/>
<dbReference type="Pfam" id="PF03105">
    <property type="entry name" value="SPX"/>
    <property type="match status" value="1"/>
</dbReference>